<feature type="short sequence motif" description="GyrA-box" evidence="9">
    <location>
        <begin position="524"/>
        <end position="530"/>
    </location>
</feature>
<proteinExistence type="inferred from homology"/>
<dbReference type="GO" id="GO:0006261">
    <property type="term" value="P:DNA-templated DNA replication"/>
    <property type="evidence" value="ECO:0007669"/>
    <property type="project" value="UniProtKB-UniRule"/>
</dbReference>
<dbReference type="GO" id="GO:0009330">
    <property type="term" value="C:DNA topoisomerase type II (double strand cut, ATP-hydrolyzing) complex"/>
    <property type="evidence" value="ECO:0007669"/>
    <property type="project" value="TreeGrafter"/>
</dbReference>
<dbReference type="GO" id="GO:0005524">
    <property type="term" value="F:ATP binding"/>
    <property type="evidence" value="ECO:0007669"/>
    <property type="project" value="UniProtKB-UniRule"/>
</dbReference>
<dbReference type="Gene3D" id="1.10.268.10">
    <property type="entry name" value="Topoisomerase, domain 3"/>
    <property type="match status" value="1"/>
</dbReference>
<dbReference type="GO" id="GO:0005737">
    <property type="term" value="C:cytoplasm"/>
    <property type="evidence" value="ECO:0007669"/>
    <property type="project" value="UniProtKB-SubCell"/>
</dbReference>
<dbReference type="FunFam" id="2.120.10.90:FF:000005">
    <property type="entry name" value="DNA topoisomerase 4 subunit A"/>
    <property type="match status" value="1"/>
</dbReference>
<dbReference type="InterPro" id="IPR035516">
    <property type="entry name" value="Gyrase/topoIV_suA_C"/>
</dbReference>
<dbReference type="STRING" id="331678.Cphamn1_0125"/>
<accession>B3EK37</accession>
<dbReference type="SUPFAM" id="SSF101904">
    <property type="entry name" value="GyrA/ParC C-terminal domain-like"/>
    <property type="match status" value="1"/>
</dbReference>
<dbReference type="eggNOG" id="COG0188">
    <property type="taxonomic scope" value="Bacteria"/>
</dbReference>
<evidence type="ECO:0000256" key="1">
    <source>
        <dbReference type="ARBA" id="ARBA00000185"/>
    </source>
</evidence>
<dbReference type="PANTHER" id="PTHR43493:SF5">
    <property type="entry name" value="DNA GYRASE SUBUNIT A, CHLOROPLASTIC_MITOCHONDRIAL"/>
    <property type="match status" value="1"/>
</dbReference>
<feature type="region of interest" description="Disordered" evidence="11">
    <location>
        <begin position="803"/>
        <end position="828"/>
    </location>
</feature>
<dbReference type="Gene3D" id="2.120.10.90">
    <property type="entry name" value="DNA gyrase/topoisomerase IV, subunit A, C-terminal"/>
    <property type="match status" value="1"/>
</dbReference>
<dbReference type="InterPro" id="IPR013760">
    <property type="entry name" value="Topo_IIA-like_dom_sf"/>
</dbReference>
<evidence type="ECO:0000256" key="10">
    <source>
        <dbReference type="PROSITE-ProRule" id="PRU01384"/>
    </source>
</evidence>
<evidence type="ECO:0000256" key="4">
    <source>
        <dbReference type="ARBA" id="ARBA00022840"/>
    </source>
</evidence>
<dbReference type="Gene3D" id="3.90.199.10">
    <property type="entry name" value="Topoisomerase II, domain 5"/>
    <property type="match status" value="1"/>
</dbReference>
<comment type="similarity">
    <text evidence="2 9">Belongs to the type II topoisomerase GyrA/ParC subunit family.</text>
</comment>
<dbReference type="InterPro" id="IPR005743">
    <property type="entry name" value="GyrA"/>
</dbReference>
<comment type="miscellaneous">
    <text evidence="9">Few gyrases are as efficient as E.coli at forming negative supercoils. Not all organisms have 2 type II topoisomerases; in organisms with a single type II topoisomerase this enzyme also has to decatenate newly replicated chromosomes.</text>
</comment>
<evidence type="ECO:0000256" key="2">
    <source>
        <dbReference type="ARBA" id="ARBA00008263"/>
    </source>
</evidence>
<keyword evidence="7 9" id="KW-0413">Isomerase</keyword>
<dbReference type="NCBIfam" id="NF004044">
    <property type="entry name" value="PRK05561.1"/>
    <property type="match status" value="1"/>
</dbReference>
<dbReference type="SMART" id="SM00434">
    <property type="entry name" value="TOP4c"/>
    <property type="match status" value="1"/>
</dbReference>
<evidence type="ECO:0000256" key="8">
    <source>
        <dbReference type="ARBA" id="ARBA00063644"/>
    </source>
</evidence>
<dbReference type="PROSITE" id="PS52040">
    <property type="entry name" value="TOPO_IIA"/>
    <property type="match status" value="1"/>
</dbReference>
<dbReference type="Gene3D" id="3.30.1360.40">
    <property type="match status" value="1"/>
</dbReference>
<evidence type="ECO:0000256" key="5">
    <source>
        <dbReference type="ARBA" id="ARBA00023029"/>
    </source>
</evidence>
<dbReference type="InterPro" id="IPR050220">
    <property type="entry name" value="Type_II_DNA_Topoisomerases"/>
</dbReference>
<keyword evidence="4 9" id="KW-0067">ATP-binding</keyword>
<dbReference type="FunFam" id="1.10.268.10:FF:000001">
    <property type="entry name" value="DNA gyrase subunit A"/>
    <property type="match status" value="1"/>
</dbReference>
<dbReference type="InterPro" id="IPR013757">
    <property type="entry name" value="Topo_IIA_A_a_sf"/>
</dbReference>
<dbReference type="GO" id="GO:0034335">
    <property type="term" value="F:DNA negative supercoiling activity"/>
    <property type="evidence" value="ECO:0007669"/>
    <property type="project" value="UniProtKB-ARBA"/>
</dbReference>
<feature type="active site" description="O-(5'-phospho-DNA)-tyrosine intermediate" evidence="9 10">
    <location>
        <position position="120"/>
    </location>
</feature>
<dbReference type="FunFam" id="3.30.1360.40:FF:000002">
    <property type="entry name" value="DNA gyrase subunit A"/>
    <property type="match status" value="1"/>
</dbReference>
<evidence type="ECO:0000256" key="6">
    <source>
        <dbReference type="ARBA" id="ARBA00023125"/>
    </source>
</evidence>
<dbReference type="NCBIfam" id="TIGR01063">
    <property type="entry name" value="gyrA"/>
    <property type="match status" value="1"/>
</dbReference>
<reference evidence="13" key="1">
    <citation type="submission" date="2008-06" db="EMBL/GenBank/DDBJ databases">
        <title>Complete sequence of Chlorobium phaeobacteroides BS1.</title>
        <authorList>
            <consortium name="US DOE Joint Genome Institute"/>
            <person name="Lucas S."/>
            <person name="Copeland A."/>
            <person name="Lapidus A."/>
            <person name="Glavina del Rio T."/>
            <person name="Dalin E."/>
            <person name="Tice H."/>
            <person name="Bruce D."/>
            <person name="Goodwin L."/>
            <person name="Pitluck S."/>
            <person name="Schmutz J."/>
            <person name="Larimer F."/>
            <person name="Land M."/>
            <person name="Hauser L."/>
            <person name="Kyrpides N."/>
            <person name="Ovchinnikova G."/>
            <person name="Li T."/>
            <person name="Liu Z."/>
            <person name="Zhao F."/>
            <person name="Overmann J."/>
            <person name="Bryant D.A."/>
            <person name="Richardson P."/>
        </authorList>
    </citation>
    <scope>NUCLEOTIDE SEQUENCE [LARGE SCALE GENOMIC DNA]</scope>
    <source>
        <strain evidence="13">BS1</strain>
    </source>
</reference>
<dbReference type="EC" id="5.6.2.2" evidence="9"/>
<keyword evidence="9" id="KW-0963">Cytoplasm</keyword>
<evidence type="ECO:0000313" key="13">
    <source>
        <dbReference type="EMBL" id="ACE03105.1"/>
    </source>
</evidence>
<comment type="function">
    <text evidence="9">A type II topoisomerase that negatively supercoils closed circular double-stranded (ds) DNA in an ATP-dependent manner to modulate DNA topology and maintain chromosomes in an underwound state. Negative supercoiling favors strand separation, and DNA replication, transcription, recombination and repair, all of which involve strand separation. Also able to catalyze the interconversion of other topological isomers of dsDNA rings, including catenanes and knotted rings. Type II topoisomerases break and join 2 DNA strands simultaneously in an ATP-dependent manner.</text>
</comment>
<sequence>MQRDKILPISIEDEMRDSYLDYSMSVIVSRALPDVRDGLKPVHRRVLFGMHELGLQAGKGYKKSARVVGEVLGKFHPHGDTAVYDSLVRMVQDFSLRYPLIDGQGNFGSVDGDSPAAMRYTEVRMKNIAGEMLKDLEKETVGFSLNFDDSLEEPTVLPSAMPNMLVNGASGIAVGMATNIPPQNLSEVVNGLIAMIENPEITIDEIMEHIIAPDFPTAGIIYGYEGVKQAYHTGRGKVVIRARAVVEVTQKNGRESIIVTELPYQVNKVRLIEKIVELIHLKKIEGIADIRDESDRDGMRLVIELKRDAVAKVVLNHLYKHTPMQDTFGVILLALVDGVPKVLNLKEMMEAYLKHRNEIVLRRTTYELAAAEKKAHILEGLKICLDNLDEVISTIRESPNAGVAQEKLMEKFGLTELQSKAVLEMRLQRLTGMERDKIEKDYNETLALIEELRFILANPEKRMQIIKDELLKVKQVYGDERRTEIRPQEGEFSIEDMIAQEDVVITITHETFIKRFPVSGYRRQARGGKGVTGAQARHEDFVEHMFVASTHNYILFFTNKGRCHWLKVYEIPEAGRAARGRSLANIMELQPGEKIKAYINVKTFDDPLFIIMATAKGSIKKTEIEAFSRPRRNGIAAITIEDGDELIDARLTDGEHDIILAKNTGYAVRFAEKDVRPMGRTAMGVKGISLDEGETCISMVTSKRPDTSLLAVTDNGFGKRSKVEDYRLTRRGAKGVITLKAHEKVGHLVGLLDVNDSDDLIIITSNGIVNRQHVSNIRLTGRNTSGVRIVRLMQGDTISATARVPKSVDEEENEALSGPEDQIELFDS</sequence>
<dbReference type="Pfam" id="PF03989">
    <property type="entry name" value="DNA_gyraseA_C"/>
    <property type="match status" value="6"/>
</dbReference>
<evidence type="ECO:0000256" key="7">
    <source>
        <dbReference type="ARBA" id="ARBA00023235"/>
    </source>
</evidence>
<keyword evidence="6 9" id="KW-0238">DNA-binding</keyword>
<name>B3EK37_CHLPB</name>
<dbReference type="HAMAP" id="MF_01897">
    <property type="entry name" value="GyrA"/>
    <property type="match status" value="1"/>
</dbReference>
<dbReference type="GO" id="GO:0005694">
    <property type="term" value="C:chromosome"/>
    <property type="evidence" value="ECO:0007669"/>
    <property type="project" value="InterPro"/>
</dbReference>
<dbReference type="InterPro" id="IPR013758">
    <property type="entry name" value="Topo_IIA_A/C_ab"/>
</dbReference>
<dbReference type="FunFam" id="3.90.199.10:FF:000001">
    <property type="entry name" value="DNA gyrase subunit A"/>
    <property type="match status" value="1"/>
</dbReference>
<dbReference type="EMBL" id="CP001101">
    <property type="protein sequence ID" value="ACE03105.1"/>
    <property type="molecule type" value="Genomic_DNA"/>
</dbReference>
<comment type="subcellular location">
    <subcellularLocation>
        <location evidence="9">Cytoplasm</location>
    </subcellularLocation>
</comment>
<feature type="domain" description="Topo IIA-type catalytic" evidence="12">
    <location>
        <begin position="32"/>
        <end position="497"/>
    </location>
</feature>
<evidence type="ECO:0000256" key="11">
    <source>
        <dbReference type="SAM" id="MobiDB-lite"/>
    </source>
</evidence>
<keyword evidence="3 9" id="KW-0547">Nucleotide-binding</keyword>
<dbReference type="AlphaFoldDB" id="B3EK37"/>
<organism evidence="13">
    <name type="scientific">Chlorobium phaeobacteroides (strain BS1)</name>
    <dbReference type="NCBI Taxonomy" id="331678"/>
    <lineage>
        <taxon>Bacteria</taxon>
        <taxon>Pseudomonadati</taxon>
        <taxon>Chlorobiota</taxon>
        <taxon>Chlorobiia</taxon>
        <taxon>Chlorobiales</taxon>
        <taxon>Chlorobiaceae</taxon>
        <taxon>Chlorobium/Pelodictyon group</taxon>
        <taxon>Chlorobium</taxon>
    </lineage>
</organism>
<comment type="subunit">
    <text evidence="9">Heterotetramer, composed of two GyrA and two GyrB chains. In the heterotetramer, GyrA contains the active site tyrosine that forms a transient covalent intermediate with DNA, while GyrB binds cofactors and catalyzes ATP hydrolysis.</text>
</comment>
<protein>
    <recommendedName>
        <fullName evidence="9">DNA gyrase subunit A</fullName>
        <ecNumber evidence="9">5.6.2.2</ecNumber>
    </recommendedName>
</protein>
<gene>
    <name evidence="9" type="primary">gyrA</name>
    <name evidence="13" type="ordered locus">Cphamn1_0125</name>
</gene>
<dbReference type="HOGENOM" id="CLU_002977_6_1_10"/>
<evidence type="ECO:0000256" key="3">
    <source>
        <dbReference type="ARBA" id="ARBA00022741"/>
    </source>
</evidence>
<dbReference type="PANTHER" id="PTHR43493">
    <property type="entry name" value="DNA GYRASE/TOPOISOMERASE SUBUNIT A"/>
    <property type="match status" value="1"/>
</dbReference>
<dbReference type="CDD" id="cd00187">
    <property type="entry name" value="TOP4c"/>
    <property type="match status" value="1"/>
</dbReference>
<comment type="catalytic activity">
    <reaction evidence="1 9 10">
        <text>ATP-dependent breakage, passage and rejoining of double-stranded DNA.</text>
        <dbReference type="EC" id="5.6.2.2"/>
    </reaction>
</comment>
<dbReference type="SUPFAM" id="SSF56719">
    <property type="entry name" value="Type II DNA topoisomerase"/>
    <property type="match status" value="1"/>
</dbReference>
<keyword evidence="5 9" id="KW-0799">Topoisomerase</keyword>
<dbReference type="KEGG" id="cpb:Cphamn1_0125"/>
<dbReference type="OrthoDB" id="9806486at2"/>
<evidence type="ECO:0000259" key="12">
    <source>
        <dbReference type="PROSITE" id="PS52040"/>
    </source>
</evidence>
<dbReference type="Pfam" id="PF00521">
    <property type="entry name" value="DNA_topoisoIV"/>
    <property type="match status" value="1"/>
</dbReference>
<evidence type="ECO:0000256" key="9">
    <source>
        <dbReference type="HAMAP-Rule" id="MF_01897"/>
    </source>
</evidence>
<comment type="subunit">
    <text evidence="8">Heterotetramer composed of ParC and ParE.</text>
</comment>
<dbReference type="InterPro" id="IPR002205">
    <property type="entry name" value="Topo_IIA_dom_A"/>
</dbReference>
<dbReference type="GO" id="GO:0003677">
    <property type="term" value="F:DNA binding"/>
    <property type="evidence" value="ECO:0007669"/>
    <property type="project" value="UniProtKB-UniRule"/>
</dbReference>
<dbReference type="InterPro" id="IPR006691">
    <property type="entry name" value="GyrA/parC_rep"/>
</dbReference>
<dbReference type="GO" id="GO:0006265">
    <property type="term" value="P:DNA topological change"/>
    <property type="evidence" value="ECO:0007669"/>
    <property type="project" value="UniProtKB-UniRule"/>
</dbReference>
<dbReference type="NCBIfam" id="NF004043">
    <property type="entry name" value="PRK05560.1"/>
    <property type="match status" value="1"/>
</dbReference>